<dbReference type="EMBL" id="AM920689">
    <property type="protein sequence ID" value="CAP51533.1"/>
    <property type="molecule type" value="Genomic_DNA"/>
</dbReference>
<name>B0RSU7_XANCB</name>
<evidence type="ECO:0000313" key="2">
    <source>
        <dbReference type="EMBL" id="CAP51533.1"/>
    </source>
</evidence>
<dbReference type="Proteomes" id="UP000001188">
    <property type="component" value="Chromosome"/>
</dbReference>
<gene>
    <name evidence="2" type="ORF">XCCB100_2180</name>
</gene>
<accession>B0RSU7</accession>
<proteinExistence type="predicted"/>
<evidence type="ECO:0000313" key="3">
    <source>
        <dbReference type="Proteomes" id="UP000001188"/>
    </source>
</evidence>
<evidence type="ECO:0000256" key="1">
    <source>
        <dbReference type="SAM" id="MobiDB-lite"/>
    </source>
</evidence>
<sequence>MNSAVPQVSPCVSEADIEDTTDAALKPISRRERGWGEGTSRRGLSIVSFGEGRLAGGNRIFGATDIPYDPSSRPHPCDGDSSQAACGCHVLECANTHVDPASG</sequence>
<feature type="region of interest" description="Disordered" evidence="1">
    <location>
        <begin position="1"/>
        <end position="24"/>
    </location>
</feature>
<dbReference type="HOGENOM" id="CLU_2262701_0_0_6"/>
<reference evidence="2 3" key="1">
    <citation type="journal article" date="2008" name="J. Biotechnol.">
        <title>The genome of Xanthomonas campestris pv. campestris B100 and its use for the reconstruction of metabolic pathways involved in xanthan biosynthesis.</title>
        <authorList>
            <person name="Vorholter F.J."/>
            <person name="Schneiker S."/>
            <person name="Goesmann A."/>
            <person name="Krause L."/>
            <person name="Bekel T."/>
            <person name="Kaiser O."/>
            <person name="Linke B."/>
            <person name="Patschkowski T."/>
            <person name="Ruckert C."/>
            <person name="Schmid J."/>
            <person name="Sidhu V.K."/>
            <person name="Sieber V."/>
            <person name="Tauch A."/>
            <person name="Watt S.A."/>
            <person name="Weisshaar B."/>
            <person name="Becker A."/>
            <person name="Niehaus K."/>
            <person name="Puhler A."/>
        </authorList>
    </citation>
    <scope>NUCLEOTIDE SEQUENCE [LARGE SCALE GENOMIC DNA]</scope>
    <source>
        <strain evidence="2 3">B100</strain>
    </source>
</reference>
<dbReference type="AlphaFoldDB" id="B0RSU7"/>
<protein>
    <submittedName>
        <fullName evidence="2">Uncharacterized protein</fullName>
    </submittedName>
</protein>
<organism evidence="2 3">
    <name type="scientific">Xanthomonas campestris pv. campestris (strain B100)</name>
    <dbReference type="NCBI Taxonomy" id="509169"/>
    <lineage>
        <taxon>Bacteria</taxon>
        <taxon>Pseudomonadati</taxon>
        <taxon>Pseudomonadota</taxon>
        <taxon>Gammaproteobacteria</taxon>
        <taxon>Lysobacterales</taxon>
        <taxon>Lysobacteraceae</taxon>
        <taxon>Xanthomonas</taxon>
    </lineage>
</organism>
<dbReference type="KEGG" id="xca:xcc-b100_2180"/>